<dbReference type="PANTHER" id="PTHR46797">
    <property type="entry name" value="HTH-TYPE TRANSCRIPTIONAL REGULATOR"/>
    <property type="match status" value="1"/>
</dbReference>
<feature type="compositionally biased region" description="Low complexity" evidence="2">
    <location>
        <begin position="7"/>
        <end position="29"/>
    </location>
</feature>
<dbReference type="InterPro" id="IPR050807">
    <property type="entry name" value="TransReg_Diox_bact_type"/>
</dbReference>
<dbReference type="Gene3D" id="2.60.120.10">
    <property type="entry name" value="Jelly Rolls"/>
    <property type="match status" value="1"/>
</dbReference>
<dbReference type="InterPro" id="IPR010982">
    <property type="entry name" value="Lambda_DNA-bd_dom_sf"/>
</dbReference>
<dbReference type="SUPFAM" id="SSF51182">
    <property type="entry name" value="RmlC-like cupins"/>
    <property type="match status" value="1"/>
</dbReference>
<gene>
    <name evidence="4" type="ORF">FSW04_20485</name>
</gene>
<reference evidence="4 5" key="1">
    <citation type="journal article" date="2018" name="J. Microbiol.">
        <title>Baekduia soli gen. nov., sp. nov., a novel bacterium isolated from the soil of Baekdu Mountain and proposal of a novel family name, Baekduiaceae fam. nov.</title>
        <authorList>
            <person name="An D.S."/>
            <person name="Siddiqi M.Z."/>
            <person name="Kim K.H."/>
            <person name="Yu H.S."/>
            <person name="Im W.T."/>
        </authorList>
    </citation>
    <scope>NUCLEOTIDE SEQUENCE [LARGE SCALE GENOMIC DNA]</scope>
    <source>
        <strain evidence="4 5">BR7-21</strain>
    </source>
</reference>
<dbReference type="InterPro" id="IPR011051">
    <property type="entry name" value="RmlC_Cupin_sf"/>
</dbReference>
<name>A0A5B8U985_9ACTN</name>
<evidence type="ECO:0000256" key="1">
    <source>
        <dbReference type="ARBA" id="ARBA00023125"/>
    </source>
</evidence>
<dbReference type="InterPro" id="IPR013096">
    <property type="entry name" value="Cupin_2"/>
</dbReference>
<dbReference type="Pfam" id="PF07883">
    <property type="entry name" value="Cupin_2"/>
    <property type="match status" value="1"/>
</dbReference>
<dbReference type="Pfam" id="PF13560">
    <property type="entry name" value="HTH_31"/>
    <property type="match status" value="1"/>
</dbReference>
<evidence type="ECO:0000259" key="3">
    <source>
        <dbReference type="PROSITE" id="PS50943"/>
    </source>
</evidence>
<evidence type="ECO:0000313" key="5">
    <source>
        <dbReference type="Proteomes" id="UP000321805"/>
    </source>
</evidence>
<keyword evidence="5" id="KW-1185">Reference proteome</keyword>
<dbReference type="PROSITE" id="PS50943">
    <property type="entry name" value="HTH_CROC1"/>
    <property type="match status" value="1"/>
</dbReference>
<dbReference type="CDD" id="cd00093">
    <property type="entry name" value="HTH_XRE"/>
    <property type="match status" value="1"/>
</dbReference>
<keyword evidence="1" id="KW-0238">DNA-binding</keyword>
<dbReference type="Gene3D" id="1.10.260.40">
    <property type="entry name" value="lambda repressor-like DNA-binding domains"/>
    <property type="match status" value="1"/>
</dbReference>
<dbReference type="InterPro" id="IPR001387">
    <property type="entry name" value="Cro/C1-type_HTH"/>
</dbReference>
<dbReference type="Proteomes" id="UP000321805">
    <property type="component" value="Chromosome"/>
</dbReference>
<organism evidence="4 5">
    <name type="scientific">Baekduia soli</name>
    <dbReference type="NCBI Taxonomy" id="496014"/>
    <lineage>
        <taxon>Bacteria</taxon>
        <taxon>Bacillati</taxon>
        <taxon>Actinomycetota</taxon>
        <taxon>Thermoleophilia</taxon>
        <taxon>Solirubrobacterales</taxon>
        <taxon>Baekduiaceae</taxon>
        <taxon>Baekduia</taxon>
    </lineage>
</organism>
<dbReference type="CDD" id="cd02209">
    <property type="entry name" value="cupin_XRE_C"/>
    <property type="match status" value="1"/>
</dbReference>
<protein>
    <submittedName>
        <fullName evidence="4">Helix-turn-helix domain-containing protein</fullName>
    </submittedName>
</protein>
<dbReference type="GO" id="GO:0003700">
    <property type="term" value="F:DNA-binding transcription factor activity"/>
    <property type="evidence" value="ECO:0007669"/>
    <property type="project" value="TreeGrafter"/>
</dbReference>
<sequence>MTPPGPRASRAAAAAAAAADPPAPRSSAAITQGLGTRVRTLRHQRGLTLRSVAAQAQISPSLLSQIERGEASPSLVSLVAIADALVVSPGDLLKDDDDRPSTSPVVRRDERHIIEDPLCRREYLMHLDDPYLEVAELFVAPGGQSRPALAKHLGRDYGVVIEGEVVVEFSHGTETLGPGDYIAFDSGDPHRIVNASDRPARVLWIVVLAGGERRVGPRGRRGGGD</sequence>
<dbReference type="OrthoDB" id="5114244at2"/>
<evidence type="ECO:0000256" key="2">
    <source>
        <dbReference type="SAM" id="MobiDB-lite"/>
    </source>
</evidence>
<dbReference type="GO" id="GO:0005829">
    <property type="term" value="C:cytosol"/>
    <property type="evidence" value="ECO:0007669"/>
    <property type="project" value="TreeGrafter"/>
</dbReference>
<dbReference type="SUPFAM" id="SSF47413">
    <property type="entry name" value="lambda repressor-like DNA-binding domains"/>
    <property type="match status" value="1"/>
</dbReference>
<dbReference type="EMBL" id="CP042430">
    <property type="protein sequence ID" value="QEC49719.1"/>
    <property type="molecule type" value="Genomic_DNA"/>
</dbReference>
<feature type="region of interest" description="Disordered" evidence="2">
    <location>
        <begin position="1"/>
        <end position="29"/>
    </location>
</feature>
<dbReference type="SMART" id="SM00530">
    <property type="entry name" value="HTH_XRE"/>
    <property type="match status" value="1"/>
</dbReference>
<feature type="domain" description="HTH cro/C1-type" evidence="3">
    <location>
        <begin position="38"/>
        <end position="92"/>
    </location>
</feature>
<dbReference type="GO" id="GO:0003677">
    <property type="term" value="F:DNA binding"/>
    <property type="evidence" value="ECO:0007669"/>
    <property type="project" value="UniProtKB-KW"/>
</dbReference>
<dbReference type="PANTHER" id="PTHR46797:SF1">
    <property type="entry name" value="METHYLPHOSPHONATE SYNTHASE"/>
    <property type="match status" value="1"/>
</dbReference>
<accession>A0A5B8U985</accession>
<evidence type="ECO:0000313" key="4">
    <source>
        <dbReference type="EMBL" id="QEC49719.1"/>
    </source>
</evidence>
<dbReference type="InterPro" id="IPR014710">
    <property type="entry name" value="RmlC-like_jellyroll"/>
</dbReference>
<dbReference type="AlphaFoldDB" id="A0A5B8U985"/>
<dbReference type="KEGG" id="bsol:FSW04_20485"/>
<proteinExistence type="predicted"/>